<organism evidence="5 6">
    <name type="scientific">Arcobacter venerupis</name>
    <dbReference type="NCBI Taxonomy" id="1054033"/>
    <lineage>
        <taxon>Bacteria</taxon>
        <taxon>Pseudomonadati</taxon>
        <taxon>Campylobacterota</taxon>
        <taxon>Epsilonproteobacteria</taxon>
        <taxon>Campylobacterales</taxon>
        <taxon>Arcobacteraceae</taxon>
        <taxon>Arcobacter</taxon>
    </lineage>
</organism>
<evidence type="ECO:0000256" key="1">
    <source>
        <dbReference type="ARBA" id="ARBA00009075"/>
    </source>
</evidence>
<dbReference type="Gene3D" id="2.40.160.10">
    <property type="entry name" value="Porin"/>
    <property type="match status" value="1"/>
</dbReference>
<reference evidence="5 6" key="1">
    <citation type="submission" date="2020-05" db="EMBL/GenBank/DDBJ databases">
        <title>Complete genome sequencing of Campylobacter and Arcobacter type strains.</title>
        <authorList>
            <person name="Miller W.G."/>
            <person name="Yee E."/>
        </authorList>
    </citation>
    <scope>NUCLEOTIDE SEQUENCE [LARGE SCALE GENOMIC DNA]</scope>
    <source>
        <strain evidence="5 6">LMG 26156</strain>
    </source>
</reference>
<name>A0AAE7E557_9BACT</name>
<feature type="chain" id="PRO_5042196266" evidence="4">
    <location>
        <begin position="24"/>
        <end position="440"/>
    </location>
</feature>
<dbReference type="InterPro" id="IPR005318">
    <property type="entry name" value="OM_porin_bac"/>
</dbReference>
<dbReference type="InterPro" id="IPR023614">
    <property type="entry name" value="Porin_dom_sf"/>
</dbReference>
<protein>
    <submittedName>
        <fullName evidence="5">Outer membrane porin, OprD family</fullName>
    </submittedName>
</protein>
<sequence>MRNLRKTCFALAAVSALGISVNATTLQEAITSGKVSGQIRSVTVMSSYSDNTEAGPYNNANSSAVALMLNYKTADFKGFKAEVGFQAGHSLDLEDSSAAADAPKFYNERENRVTQEGSNLYLANVSYATGNTEAKVGRQLISTPLMSYSDVNPMVDTYNGLSVVNKDLSNTEIKMYVLKDWIERYSADTSASDDAKGDDRITHWKKPTLSLYVKNTSIESLTLEGQYLGVRDDEGNPNDAPVATNGSYKVYYGAFDYKLPVGMPLSIGSFYSAADYDSTVSTGATKLLDKNDTDMYGVKLSGKIGETGFKVAYTKVGDDGDFIGNLGHVPNLFKYNGGQMFTDNFYAGQSSTSLMLIPKLIPDVFTLFAISKYSQTEQGKINTSRGADMDGAVEIMADLKYNLTKELTARLQVAQIDFDSEKVNTDDKMTIGKLYLTYSF</sequence>
<keyword evidence="6" id="KW-1185">Reference proteome</keyword>
<dbReference type="AlphaFoldDB" id="A0AAE7E557"/>
<accession>A0AAE7E557</accession>
<dbReference type="SUPFAM" id="SSF56935">
    <property type="entry name" value="Porins"/>
    <property type="match status" value="1"/>
</dbReference>
<comment type="similarity">
    <text evidence="1">Belongs to the outer membrane porin (Opr) (TC 1.B.25) family.</text>
</comment>
<feature type="signal peptide" evidence="4">
    <location>
        <begin position="1"/>
        <end position="23"/>
    </location>
</feature>
<dbReference type="KEGG" id="avp:AVENP_2159"/>
<dbReference type="EMBL" id="CP053840">
    <property type="protein sequence ID" value="QKF67687.1"/>
    <property type="molecule type" value="Genomic_DNA"/>
</dbReference>
<keyword evidence="2" id="KW-0813">Transport</keyword>
<dbReference type="RefSeq" id="WP_128359409.1">
    <property type="nucleotide sequence ID" value="NZ_CP053840.1"/>
</dbReference>
<evidence type="ECO:0000256" key="3">
    <source>
        <dbReference type="ARBA" id="ARBA00022729"/>
    </source>
</evidence>
<evidence type="ECO:0000313" key="6">
    <source>
        <dbReference type="Proteomes" id="UP000503482"/>
    </source>
</evidence>
<evidence type="ECO:0000256" key="4">
    <source>
        <dbReference type="SAM" id="SignalP"/>
    </source>
</evidence>
<dbReference type="GO" id="GO:0016020">
    <property type="term" value="C:membrane"/>
    <property type="evidence" value="ECO:0007669"/>
    <property type="project" value="InterPro"/>
</dbReference>
<evidence type="ECO:0000256" key="2">
    <source>
        <dbReference type="ARBA" id="ARBA00022448"/>
    </source>
</evidence>
<gene>
    <name evidence="5" type="ORF">AVENP_2159</name>
</gene>
<proteinExistence type="inferred from homology"/>
<dbReference type="Proteomes" id="UP000503482">
    <property type="component" value="Chromosome"/>
</dbReference>
<evidence type="ECO:0000313" key="5">
    <source>
        <dbReference type="EMBL" id="QKF67687.1"/>
    </source>
</evidence>
<dbReference type="Pfam" id="PF03573">
    <property type="entry name" value="OprD"/>
    <property type="match status" value="1"/>
</dbReference>
<keyword evidence="3 4" id="KW-0732">Signal</keyword>